<name>A0AB35XDX9_9ENTR</name>
<evidence type="ECO:0000313" key="5">
    <source>
        <dbReference type="EMBL" id="MEE9657520.1"/>
    </source>
</evidence>
<dbReference type="PROSITE" id="PS51257">
    <property type="entry name" value="PROKAR_LIPOPROTEIN"/>
    <property type="match status" value="1"/>
</dbReference>
<feature type="chain" id="PRO_5044301599" evidence="3">
    <location>
        <begin position="20"/>
        <end position="280"/>
    </location>
</feature>
<dbReference type="PANTHER" id="PTHR42911">
    <property type="entry name" value="MODULATOR OF FTSH PROTEASE HFLC"/>
    <property type="match status" value="1"/>
</dbReference>
<keyword evidence="6" id="KW-1185">Reference proteome</keyword>
<evidence type="ECO:0000313" key="6">
    <source>
        <dbReference type="Proteomes" id="UP001331691"/>
    </source>
</evidence>
<protein>
    <submittedName>
        <fullName evidence="5">SPFH domain-containing protein</fullName>
    </submittedName>
</protein>
<dbReference type="InterPro" id="IPR001107">
    <property type="entry name" value="Band_7"/>
</dbReference>
<dbReference type="AlphaFoldDB" id="A0AB35XDX9"/>
<dbReference type="RefSeq" id="WP_063160640.1">
    <property type="nucleotide sequence ID" value="NZ_JAZKKV010000004.1"/>
</dbReference>
<sequence>MKKVIVALLLAASAFTLTACDRETVPAGYVGVKVDLYGTEKGVQQQVVGVGRYWLTINEELYKFPTFNQLHTYHDPFVFQTSDSMTISAHVGVEYAVEPDKVAKVFQTYRKGVDDITTSNLRQNISDALIKHSTDMNITQLAAGGKTKLLDEVTKDLRAGLEPIGIHIVKLSWTTDLDYPKQVKDSINAKIEANQKAARVENEVAQSKAEAQKAIELARGEAESNRIRAEAEANAITLRGQALRSNPEVLQLEAINRWDGKTPVYVAGGNSAPPFVQFKP</sequence>
<dbReference type="SUPFAM" id="SSF117892">
    <property type="entry name" value="Band 7/SPFH domain"/>
    <property type="match status" value="1"/>
</dbReference>
<feature type="domain" description="Band 7" evidence="4">
    <location>
        <begin position="24"/>
        <end position="211"/>
    </location>
</feature>
<gene>
    <name evidence="5" type="ORF">V4836_26055</name>
</gene>
<feature type="coiled-coil region" evidence="2">
    <location>
        <begin position="183"/>
        <end position="217"/>
    </location>
</feature>
<comment type="subcellular location">
    <subcellularLocation>
        <location evidence="1">Membrane</location>
        <topology evidence="1">Single-pass membrane protein</topology>
    </subcellularLocation>
</comment>
<evidence type="ECO:0000259" key="4">
    <source>
        <dbReference type="Pfam" id="PF01145"/>
    </source>
</evidence>
<feature type="signal peptide" evidence="3">
    <location>
        <begin position="1"/>
        <end position="19"/>
    </location>
</feature>
<dbReference type="PANTHER" id="PTHR42911:SF1">
    <property type="entry name" value="MODULATOR OF FTSH PROTEASE HFLC"/>
    <property type="match status" value="1"/>
</dbReference>
<comment type="caution">
    <text evidence="5">The sequence shown here is derived from an EMBL/GenBank/DDBJ whole genome shotgun (WGS) entry which is preliminary data.</text>
</comment>
<dbReference type="Proteomes" id="UP001331691">
    <property type="component" value="Unassembled WGS sequence"/>
</dbReference>
<dbReference type="GO" id="GO:0016020">
    <property type="term" value="C:membrane"/>
    <property type="evidence" value="ECO:0007669"/>
    <property type="project" value="UniProtKB-SubCell"/>
</dbReference>
<keyword evidence="3" id="KW-0732">Signal</keyword>
<accession>A0AB35XDX9</accession>
<dbReference type="Gene3D" id="3.30.479.30">
    <property type="entry name" value="Band 7 domain"/>
    <property type="match status" value="1"/>
</dbReference>
<dbReference type="EMBL" id="JAZKKV010000004">
    <property type="protein sequence ID" value="MEE9657520.1"/>
    <property type="molecule type" value="Genomic_DNA"/>
</dbReference>
<evidence type="ECO:0000256" key="3">
    <source>
        <dbReference type="SAM" id="SignalP"/>
    </source>
</evidence>
<proteinExistence type="predicted"/>
<organism evidence="5 6">
    <name type="scientific">Kluyvera ascorbata</name>
    <dbReference type="NCBI Taxonomy" id="51288"/>
    <lineage>
        <taxon>Bacteria</taxon>
        <taxon>Pseudomonadati</taxon>
        <taxon>Pseudomonadota</taxon>
        <taxon>Gammaproteobacteria</taxon>
        <taxon>Enterobacterales</taxon>
        <taxon>Enterobacteriaceae</taxon>
        <taxon>Kluyvera</taxon>
    </lineage>
</organism>
<evidence type="ECO:0000256" key="2">
    <source>
        <dbReference type="SAM" id="Coils"/>
    </source>
</evidence>
<dbReference type="Pfam" id="PF01145">
    <property type="entry name" value="Band_7"/>
    <property type="match status" value="1"/>
</dbReference>
<dbReference type="InterPro" id="IPR036013">
    <property type="entry name" value="Band_7/SPFH_dom_sf"/>
</dbReference>
<evidence type="ECO:0000256" key="1">
    <source>
        <dbReference type="ARBA" id="ARBA00004167"/>
    </source>
</evidence>
<keyword evidence="2" id="KW-0175">Coiled coil</keyword>
<reference evidence="5 6" key="1">
    <citation type="submission" date="2023-10" db="EMBL/GenBank/DDBJ databases">
        <title>Wastewater isolates of ESBL- and carbapenemase-producing Gram-negative bacteria from New Zealand.</title>
        <authorList>
            <person name="Straub C."/>
            <person name="Weaver L."/>
            <person name="Cornelius A."/>
            <person name="Mcgill E."/>
            <person name="Dyet K."/>
            <person name="White L."/>
            <person name="Pattis I."/>
        </authorList>
    </citation>
    <scope>NUCLEOTIDE SEQUENCE [LARGE SCALE GENOMIC DNA]</scope>
    <source>
        <strain evidence="5 6">ESBL09</strain>
    </source>
</reference>